<evidence type="ECO:0000256" key="3">
    <source>
        <dbReference type="SAM" id="MobiDB-lite"/>
    </source>
</evidence>
<feature type="domain" description="Ig-like" evidence="5">
    <location>
        <begin position="208"/>
        <end position="281"/>
    </location>
</feature>
<dbReference type="Pfam" id="PF07654">
    <property type="entry name" value="C1-set"/>
    <property type="match status" value="1"/>
</dbReference>
<dbReference type="Proteomes" id="UP000264820">
    <property type="component" value="Unplaced"/>
</dbReference>
<evidence type="ECO:0000256" key="4">
    <source>
        <dbReference type="SAM" id="SignalP"/>
    </source>
</evidence>
<dbReference type="AlphaFoldDB" id="A0A3Q2Z642"/>
<evidence type="ECO:0000259" key="5">
    <source>
        <dbReference type="PROSITE" id="PS50835"/>
    </source>
</evidence>
<dbReference type="InterPro" id="IPR001039">
    <property type="entry name" value="MHC_I_a_a1/a2"/>
</dbReference>
<dbReference type="InterPro" id="IPR050208">
    <property type="entry name" value="MHC_class-I_related"/>
</dbReference>
<dbReference type="GO" id="GO:0005615">
    <property type="term" value="C:extracellular space"/>
    <property type="evidence" value="ECO:0007669"/>
    <property type="project" value="TreeGrafter"/>
</dbReference>
<feature type="region of interest" description="Disordered" evidence="3">
    <location>
        <begin position="330"/>
        <end position="373"/>
    </location>
</feature>
<dbReference type="SUPFAM" id="SSF54452">
    <property type="entry name" value="MHC antigen-recognition domain"/>
    <property type="match status" value="1"/>
</dbReference>
<feature type="chain" id="PRO_5018611439" description="Ig-like domain-containing protein" evidence="4">
    <location>
        <begin position="22"/>
        <end position="373"/>
    </location>
</feature>
<dbReference type="PROSITE" id="PS50835">
    <property type="entry name" value="IG_LIKE"/>
    <property type="match status" value="1"/>
</dbReference>
<sequence length="373" mass="42907">MWKMKLLPLFVVAVQFRSVTPVIHSLKYFQTTSSEIPNFPDYLMVGHVNDVLISRYDSKSRKFEAKREWMNKIEMDAPHHWERQTQYNIGLEQTFKVNFEIAQERFNQTGGVHMIQSMIGCAWDDETDELVDGWEHLGYDGEDFLSFELQTQRWIAIQQQAFDTKHKWDQLDNLNQYWKYYIRDTCPGWLKTFKSHGAMDLLMRTELPVMSLLQKTPSSPITCHVTGFYPYKAALFWRKDGADLYEDVEMGETLPNHDGTFQMTAHLQAELPADAEDRYECVFQLSGVEGDMVTKLDRRLILSNERDRGEPAGTPTRPDVFLLTSSLLLSRGRNQEDDAGRGDPRGAPRSAGAAARGPRQASQKQTSQLHGSV</sequence>
<feature type="compositionally biased region" description="Low complexity" evidence="3">
    <location>
        <begin position="347"/>
        <end position="363"/>
    </location>
</feature>
<dbReference type="OMA" id="DYMERET"/>
<feature type="compositionally biased region" description="Basic and acidic residues" evidence="3">
    <location>
        <begin position="333"/>
        <end position="346"/>
    </location>
</feature>
<reference evidence="6" key="2">
    <citation type="submission" date="2025-09" db="UniProtKB">
        <authorList>
            <consortium name="Ensembl"/>
        </authorList>
    </citation>
    <scope>IDENTIFICATION</scope>
</reference>
<feature type="compositionally biased region" description="Polar residues" evidence="3">
    <location>
        <begin position="364"/>
        <end position="373"/>
    </location>
</feature>
<dbReference type="GeneTree" id="ENSGT01120000271828"/>
<protein>
    <recommendedName>
        <fullName evidence="5">Ig-like domain-containing protein</fullName>
    </recommendedName>
</protein>
<dbReference type="SUPFAM" id="SSF48726">
    <property type="entry name" value="Immunoglobulin"/>
    <property type="match status" value="1"/>
</dbReference>
<dbReference type="InterPro" id="IPR011161">
    <property type="entry name" value="MHC_I-like_Ag-recog"/>
</dbReference>
<dbReference type="InterPro" id="IPR037055">
    <property type="entry name" value="MHC_I-like_Ag-recog_sf"/>
</dbReference>
<dbReference type="InterPro" id="IPR013783">
    <property type="entry name" value="Ig-like_fold"/>
</dbReference>
<keyword evidence="4" id="KW-0732">Signal</keyword>
<dbReference type="InterPro" id="IPR036179">
    <property type="entry name" value="Ig-like_dom_sf"/>
</dbReference>
<keyword evidence="7" id="KW-1185">Reference proteome</keyword>
<comment type="similarity">
    <text evidence="2">Belongs to the MHC class I family.</text>
</comment>
<organism evidence="6 7">
    <name type="scientific">Hippocampus comes</name>
    <name type="common">Tiger tail seahorse</name>
    <dbReference type="NCBI Taxonomy" id="109280"/>
    <lineage>
        <taxon>Eukaryota</taxon>
        <taxon>Metazoa</taxon>
        <taxon>Chordata</taxon>
        <taxon>Craniata</taxon>
        <taxon>Vertebrata</taxon>
        <taxon>Euteleostomi</taxon>
        <taxon>Actinopterygii</taxon>
        <taxon>Neopterygii</taxon>
        <taxon>Teleostei</taxon>
        <taxon>Neoteleostei</taxon>
        <taxon>Acanthomorphata</taxon>
        <taxon>Syngnathiaria</taxon>
        <taxon>Syngnathiformes</taxon>
        <taxon>Syngnathoidei</taxon>
        <taxon>Syngnathidae</taxon>
        <taxon>Hippocampus</taxon>
    </lineage>
</organism>
<evidence type="ECO:0000256" key="2">
    <source>
        <dbReference type="RuleBase" id="RU004439"/>
    </source>
</evidence>
<keyword evidence="1" id="KW-0325">Glycoprotein</keyword>
<feature type="signal peptide" evidence="4">
    <location>
        <begin position="1"/>
        <end position="21"/>
    </location>
</feature>
<dbReference type="Pfam" id="PF00129">
    <property type="entry name" value="MHC_I"/>
    <property type="match status" value="1"/>
</dbReference>
<dbReference type="InterPro" id="IPR003597">
    <property type="entry name" value="Ig_C1-set"/>
</dbReference>
<dbReference type="Gene3D" id="2.60.40.10">
    <property type="entry name" value="Immunoglobulins"/>
    <property type="match status" value="1"/>
</dbReference>
<evidence type="ECO:0000256" key="1">
    <source>
        <dbReference type="ARBA" id="ARBA00023180"/>
    </source>
</evidence>
<dbReference type="Gene3D" id="3.30.500.10">
    <property type="entry name" value="MHC class I-like antigen recognition-like"/>
    <property type="match status" value="1"/>
</dbReference>
<dbReference type="InterPro" id="IPR011162">
    <property type="entry name" value="MHC_I/II-like_Ag-recog"/>
</dbReference>
<evidence type="ECO:0000313" key="6">
    <source>
        <dbReference type="Ensembl" id="ENSHCOP00000027311.1"/>
    </source>
</evidence>
<dbReference type="GO" id="GO:0009897">
    <property type="term" value="C:external side of plasma membrane"/>
    <property type="evidence" value="ECO:0007669"/>
    <property type="project" value="TreeGrafter"/>
</dbReference>
<dbReference type="SMART" id="SM00407">
    <property type="entry name" value="IGc1"/>
    <property type="match status" value="1"/>
</dbReference>
<dbReference type="STRING" id="109280.ENSHCOP00000027311"/>
<dbReference type="GO" id="GO:0006955">
    <property type="term" value="P:immune response"/>
    <property type="evidence" value="ECO:0007669"/>
    <property type="project" value="TreeGrafter"/>
</dbReference>
<dbReference type="FunFam" id="3.30.500.10:FF:000001">
    <property type="entry name" value="H-2 class I histocompatibility antigen, alpha chain"/>
    <property type="match status" value="1"/>
</dbReference>
<dbReference type="PANTHER" id="PTHR16675:SF237">
    <property type="entry name" value="MHC CLASS I ANTIGEN TRANSCRIPT VARIANT 1-RELATED"/>
    <property type="match status" value="1"/>
</dbReference>
<dbReference type="Ensembl" id="ENSHCOT00000023333.1">
    <property type="protein sequence ID" value="ENSHCOP00000027311.1"/>
    <property type="gene ID" value="ENSHCOG00000000502.1"/>
</dbReference>
<reference evidence="6" key="1">
    <citation type="submission" date="2025-08" db="UniProtKB">
        <authorList>
            <consortium name="Ensembl"/>
        </authorList>
    </citation>
    <scope>IDENTIFICATION</scope>
</reference>
<dbReference type="PANTHER" id="PTHR16675">
    <property type="entry name" value="MHC CLASS I-RELATED"/>
    <property type="match status" value="1"/>
</dbReference>
<evidence type="ECO:0000313" key="7">
    <source>
        <dbReference type="Proteomes" id="UP000264820"/>
    </source>
</evidence>
<dbReference type="PRINTS" id="PR01638">
    <property type="entry name" value="MHCCLASSI"/>
</dbReference>
<accession>A0A3Q2Z642</accession>
<proteinExistence type="inferred from homology"/>
<name>A0A3Q2Z642_HIPCM</name>
<dbReference type="InterPro" id="IPR007110">
    <property type="entry name" value="Ig-like_dom"/>
</dbReference>